<comment type="subcellular location">
    <subcellularLocation>
        <location evidence="1">Cell membrane</location>
        <topology evidence="1">Multi-pass membrane protein</topology>
    </subcellularLocation>
</comment>
<dbReference type="GO" id="GO:0015297">
    <property type="term" value="F:antiporter activity"/>
    <property type="evidence" value="ECO:0007669"/>
    <property type="project" value="UniProtKB-KW"/>
</dbReference>
<evidence type="ECO:0000256" key="3">
    <source>
        <dbReference type="ARBA" id="ARBA00022449"/>
    </source>
</evidence>
<dbReference type="EMBL" id="OBEL01000002">
    <property type="protein sequence ID" value="SNZ19335.1"/>
    <property type="molecule type" value="Genomic_DNA"/>
</dbReference>
<evidence type="ECO:0000256" key="7">
    <source>
        <dbReference type="ARBA" id="ARBA00023136"/>
    </source>
</evidence>
<evidence type="ECO:0000259" key="10">
    <source>
        <dbReference type="Pfam" id="PF03553"/>
    </source>
</evidence>
<dbReference type="AlphaFoldDB" id="A0A285PC71"/>
<organism evidence="11 12">
    <name type="scientific">Cohaesibacter gelatinilyticus</name>
    <dbReference type="NCBI Taxonomy" id="372072"/>
    <lineage>
        <taxon>Bacteria</taxon>
        <taxon>Pseudomonadati</taxon>
        <taxon>Pseudomonadota</taxon>
        <taxon>Alphaproteobacteria</taxon>
        <taxon>Hyphomicrobiales</taxon>
        <taxon>Cohaesibacteraceae</taxon>
    </lineage>
</organism>
<dbReference type="Pfam" id="PF03553">
    <property type="entry name" value="Na_H_antiporter"/>
    <property type="match status" value="1"/>
</dbReference>
<evidence type="ECO:0000256" key="6">
    <source>
        <dbReference type="ARBA" id="ARBA00022989"/>
    </source>
</evidence>
<keyword evidence="4" id="KW-1003">Cell membrane</keyword>
<keyword evidence="6 9" id="KW-1133">Transmembrane helix</keyword>
<feature type="transmembrane region" description="Helical" evidence="9">
    <location>
        <begin position="262"/>
        <end position="279"/>
    </location>
</feature>
<evidence type="ECO:0000256" key="9">
    <source>
        <dbReference type="SAM" id="Phobius"/>
    </source>
</evidence>
<dbReference type="InterPro" id="IPR004770">
    <property type="entry name" value="Na/H_antiport_NhaC"/>
</dbReference>
<feature type="transmembrane region" description="Helical" evidence="9">
    <location>
        <begin position="70"/>
        <end position="94"/>
    </location>
</feature>
<feature type="domain" description="Na+/H+ antiporter NhaC-like C-terminal" evidence="10">
    <location>
        <begin position="163"/>
        <end position="463"/>
    </location>
</feature>
<dbReference type="Proteomes" id="UP000219439">
    <property type="component" value="Unassembled WGS sequence"/>
</dbReference>
<feature type="transmembrane region" description="Helical" evidence="9">
    <location>
        <begin position="12"/>
        <end position="34"/>
    </location>
</feature>
<feature type="transmembrane region" description="Helical" evidence="9">
    <location>
        <begin position="316"/>
        <end position="333"/>
    </location>
</feature>
<keyword evidence="3" id="KW-0050">Antiport</keyword>
<gene>
    <name evidence="11" type="ORF">SAMN06265368_2418</name>
</gene>
<comment type="similarity">
    <text evidence="8">Belongs to the NhaC Na(+)/H(+) (TC 2.A.35) antiporter family.</text>
</comment>
<dbReference type="GO" id="GO:0005886">
    <property type="term" value="C:plasma membrane"/>
    <property type="evidence" value="ECO:0007669"/>
    <property type="project" value="UniProtKB-SubCell"/>
</dbReference>
<feature type="transmembrane region" description="Helical" evidence="9">
    <location>
        <begin position="198"/>
        <end position="217"/>
    </location>
</feature>
<accession>A0A285PC71</accession>
<dbReference type="NCBIfam" id="TIGR00931">
    <property type="entry name" value="antiport_nhaC"/>
    <property type="match status" value="1"/>
</dbReference>
<evidence type="ECO:0000256" key="4">
    <source>
        <dbReference type="ARBA" id="ARBA00022475"/>
    </source>
</evidence>
<feature type="transmembrane region" description="Helical" evidence="9">
    <location>
        <begin position="413"/>
        <end position="432"/>
    </location>
</feature>
<evidence type="ECO:0000256" key="8">
    <source>
        <dbReference type="ARBA" id="ARBA00038435"/>
    </source>
</evidence>
<keyword evidence="7 9" id="KW-0472">Membrane</keyword>
<dbReference type="OrthoDB" id="9762978at2"/>
<feature type="transmembrane region" description="Helical" evidence="9">
    <location>
        <begin position="100"/>
        <end position="128"/>
    </location>
</feature>
<sequence length="481" mass="50822">MSLQQTEAHPPIGLALIPIVLTLALLGVQIFHFGDFTPHIPLAIGIALTTLVGLMTGLKWEEIEKGAFHVIAVSFPAVSVLLLVGMIVGTWIAAGTVPTLIYYGLALLSPEMFLAAGMVLCSIVSLALGTSWGTVGTVGLALMGIGEGFGIPTYWTAAAVVSGAFFGDKISPLSDTTNLAPAVTDTKLFDHIRNMLPTTIPAMLIALVIYFIVGFNLGDGVPSFERIEAFRAALESSFDLSPWLMLPALLVVVLAVMKMPAIPSLFIGVVLASLMAIFVQGASIHDIFTYANYGYKVETGVEAMDKLMNRGGIQSMMWTISLILIALGFGGALERTGCLASIISVLTKRVKSFAGVQTSAILTSVATNTVAGDPYLSIALPGRMFRTVYDRIGYSRLNLARATEEGGTIISPLIPWNAGGAFVITALGLSIGDGNLENLLYIPLAFACWLAPVIGIFYAWVGWFSPKAEEAEAPSGEAADA</sequence>
<evidence type="ECO:0000313" key="12">
    <source>
        <dbReference type="Proteomes" id="UP000219439"/>
    </source>
</evidence>
<dbReference type="RefSeq" id="WP_097153692.1">
    <property type="nucleotide sequence ID" value="NZ_OBEL01000002.1"/>
</dbReference>
<dbReference type="PANTHER" id="PTHR33451">
    <property type="entry name" value="MALATE-2H(+)/NA(+)-LACTATE ANTIPORTER"/>
    <property type="match status" value="1"/>
</dbReference>
<feature type="transmembrane region" description="Helical" evidence="9">
    <location>
        <begin position="40"/>
        <end position="58"/>
    </location>
</feature>
<reference evidence="11 12" key="1">
    <citation type="submission" date="2017-09" db="EMBL/GenBank/DDBJ databases">
        <authorList>
            <person name="Ehlers B."/>
            <person name="Leendertz F.H."/>
        </authorList>
    </citation>
    <scope>NUCLEOTIDE SEQUENCE [LARGE SCALE GENOMIC DNA]</scope>
    <source>
        <strain evidence="11 12">DSM 18289</strain>
    </source>
</reference>
<keyword evidence="2" id="KW-0813">Transport</keyword>
<evidence type="ECO:0000313" key="11">
    <source>
        <dbReference type="EMBL" id="SNZ19335.1"/>
    </source>
</evidence>
<name>A0A285PC71_9HYPH</name>
<feature type="transmembrane region" description="Helical" evidence="9">
    <location>
        <begin position="238"/>
        <end position="256"/>
    </location>
</feature>
<keyword evidence="5 9" id="KW-0812">Transmembrane</keyword>
<feature type="transmembrane region" description="Helical" evidence="9">
    <location>
        <begin position="439"/>
        <end position="461"/>
    </location>
</feature>
<proteinExistence type="inferred from homology"/>
<dbReference type="PANTHER" id="PTHR33451:SF3">
    <property type="entry name" value="MALATE-2H(+)_NA(+)-LACTATE ANTIPORTER"/>
    <property type="match status" value="1"/>
</dbReference>
<evidence type="ECO:0000256" key="5">
    <source>
        <dbReference type="ARBA" id="ARBA00022692"/>
    </source>
</evidence>
<evidence type="ECO:0000256" key="1">
    <source>
        <dbReference type="ARBA" id="ARBA00004651"/>
    </source>
</evidence>
<keyword evidence="12" id="KW-1185">Reference proteome</keyword>
<evidence type="ECO:0000256" key="2">
    <source>
        <dbReference type="ARBA" id="ARBA00022448"/>
    </source>
</evidence>
<dbReference type="InterPro" id="IPR052180">
    <property type="entry name" value="NhaC_Na-H+_Antiporter"/>
</dbReference>
<dbReference type="InterPro" id="IPR018461">
    <property type="entry name" value="Na/H_Antiport_NhaC-like_C"/>
</dbReference>
<protein>
    <submittedName>
        <fullName evidence="11">Transporter, NhaC family</fullName>
    </submittedName>
</protein>